<keyword evidence="5" id="KW-0547">Nucleotide-binding</keyword>
<feature type="transmembrane region" description="Helical" evidence="10">
    <location>
        <begin position="739"/>
        <end position="758"/>
    </location>
</feature>
<dbReference type="Proteomes" id="UP000271974">
    <property type="component" value="Unassembled WGS sequence"/>
</dbReference>
<feature type="transmembrane region" description="Helical" evidence="10">
    <location>
        <begin position="629"/>
        <end position="654"/>
    </location>
</feature>
<dbReference type="PANTHER" id="PTHR19229">
    <property type="entry name" value="ATP-BINDING CASSETTE TRANSPORTER SUBFAMILY A ABCA"/>
    <property type="match status" value="1"/>
</dbReference>
<comment type="similarity">
    <text evidence="2">Belongs to the ABC transporter superfamily. ABCA family.</text>
</comment>
<name>A0A433SN51_ELYCH</name>
<evidence type="ECO:0000313" key="13">
    <source>
        <dbReference type="Proteomes" id="UP000271974"/>
    </source>
</evidence>
<dbReference type="InterPro" id="IPR013525">
    <property type="entry name" value="ABC2_TM"/>
</dbReference>
<feature type="transmembrane region" description="Helical" evidence="10">
    <location>
        <begin position="591"/>
        <end position="617"/>
    </location>
</feature>
<dbReference type="STRING" id="188477.A0A433SN51"/>
<organism evidence="12 13">
    <name type="scientific">Elysia chlorotica</name>
    <name type="common">Eastern emerald elysia</name>
    <name type="synonym">Sea slug</name>
    <dbReference type="NCBI Taxonomy" id="188477"/>
    <lineage>
        <taxon>Eukaryota</taxon>
        <taxon>Metazoa</taxon>
        <taxon>Spiralia</taxon>
        <taxon>Lophotrochozoa</taxon>
        <taxon>Mollusca</taxon>
        <taxon>Gastropoda</taxon>
        <taxon>Heterobranchia</taxon>
        <taxon>Euthyneura</taxon>
        <taxon>Panpulmonata</taxon>
        <taxon>Sacoglossa</taxon>
        <taxon>Placobranchoidea</taxon>
        <taxon>Plakobranchidae</taxon>
        <taxon>Elysia</taxon>
    </lineage>
</organism>
<dbReference type="Pfam" id="PF00005">
    <property type="entry name" value="ABC_tran"/>
    <property type="match status" value="2"/>
</dbReference>
<keyword evidence="7 10" id="KW-1133">Transmembrane helix</keyword>
<evidence type="ECO:0000256" key="9">
    <source>
        <dbReference type="SAM" id="MobiDB-lite"/>
    </source>
</evidence>
<keyword evidence="4 10" id="KW-0812">Transmembrane</keyword>
<feature type="transmembrane region" description="Helical" evidence="10">
    <location>
        <begin position="386"/>
        <end position="403"/>
    </location>
</feature>
<feature type="non-terminal residue" evidence="12">
    <location>
        <position position="1"/>
    </location>
</feature>
<feature type="transmembrane region" description="Helical" evidence="10">
    <location>
        <begin position="660"/>
        <end position="679"/>
    </location>
</feature>
<comment type="caution">
    <text evidence="12">The sequence shown here is derived from an EMBL/GenBank/DDBJ whole genome shotgun (WGS) entry which is preliminary data.</text>
</comment>
<evidence type="ECO:0000256" key="6">
    <source>
        <dbReference type="ARBA" id="ARBA00022840"/>
    </source>
</evidence>
<dbReference type="InterPro" id="IPR027417">
    <property type="entry name" value="P-loop_NTPase"/>
</dbReference>
<dbReference type="InterPro" id="IPR056264">
    <property type="entry name" value="R2_ABCA1-4-like"/>
</dbReference>
<feature type="domain" description="ABC transporter" evidence="11">
    <location>
        <begin position="823"/>
        <end position="1062"/>
    </location>
</feature>
<dbReference type="EMBL" id="RQTK01001372">
    <property type="protein sequence ID" value="RUS70602.1"/>
    <property type="molecule type" value="Genomic_DNA"/>
</dbReference>
<evidence type="ECO:0000256" key="3">
    <source>
        <dbReference type="ARBA" id="ARBA00022448"/>
    </source>
</evidence>
<proteinExistence type="inferred from homology"/>
<dbReference type="OrthoDB" id="15927at2759"/>
<sequence>IEQSLQDVDLVSQADTFASNLSGGQKRKLSVAIALIGDPKLIFLDEPTAGMDPFSRRRLWTLLKKRKEGRVILLTTHFMDEADILSDRKAFMSKGKLRCCGSSLFLKNKFGVGYHLTMVAAPSCNVQRVTSSLQGIIPSIKLERSHGKEISYTVPLSDVDKFSTLFEMLDEQANTMGLKSYGVSMTTLEEVFLKLDWNGHVGSVGTGYREVHGGMGYGRLEPDVEGERILEYALAHDLLLGNTCFKKSDSHLATYKSGNAATQIDFILYRRNMRKFVTEVKVIPGEEVALQHQLLVCDMRIDIPPKTKRKFAPRLKIWKLKDPQTSSQFQKTFKEHVSASTNDTDVTTEDIWKNLNTGCSRQLKRYAAQLGPTLRFILIISNYKSVLLQIVLPVVITIVALILQKTSSSSLETLQAPPLQFQTSMYAGPAGGRLQNPLLVFDNSKNKASATTIANLEAAMPVNKFVGRAQNFKSIAPHFIGIQLDSFAGTMLKDFVALYNYSSIHAIPVLINLASQSMLNSSGIFKTLKSTSLPWPDLKKKIKVDGRSFMSCMALSFAFMLMLAEFAVAIVQDREWKLRGQLRISGVTFNLYWGTIYLRDIIVYLIPCTVVLIALFAMDIKGLNSEGAVLSIILMFITNIPFNILMMMIFSFLFDKGETAMSYLPSILQLSGMIPYLVVSMGDMISQSEWAIVMHYVFCAALPPYLIFGGFYFISRVYLNSLSEGREPTISDYLDTDSHILITILAPLVHFLWMYWLLRVLDIRATGGNPEDAFLCLETSFDQGHTINTDVIIGEDEDVAAERLRVEKLTSKDTLVVAFTYQLRKTFVDRNKGSGQPQKKQEKVVVRNLSICVERGEVLGLLGPNGAGKSTTMNMMIAETAPTCGKVVVSGHNMRANALSVLQALGYCPQHDAVWESITLEEHVRLFAAIKGIHSSKLEGVIEDCIGHLKLDEHRKKIAKKLSGGTKRKLSYMMSMLGSSQLVLMDEPSTGMDPQSKRFLWDTINASFKDTPRGAILTTHYMEEADALCDRVGIMVNGTLQCIGATQHLKSKYGSGYILEVKLSLTVNNNVEELMDKLEDHLLNLFPHMDIVERFMERAQYSIPKEDVKSLGKTFSNLEQCKSTHRLEEYSFSQSSLEQVFLYFAKQQLEEGEEGERPERGSVIRGSRDSFSSSFSQPV</sequence>
<feature type="compositionally biased region" description="Basic and acidic residues" evidence="9">
    <location>
        <begin position="1155"/>
        <end position="1168"/>
    </location>
</feature>
<feature type="compositionally biased region" description="Low complexity" evidence="9">
    <location>
        <begin position="1170"/>
        <end position="1179"/>
    </location>
</feature>
<dbReference type="InterPro" id="IPR026082">
    <property type="entry name" value="ABCA"/>
</dbReference>
<dbReference type="PROSITE" id="PS50893">
    <property type="entry name" value="ABC_TRANSPORTER_2"/>
    <property type="match status" value="1"/>
</dbReference>
<evidence type="ECO:0000256" key="2">
    <source>
        <dbReference type="ARBA" id="ARBA00008869"/>
    </source>
</evidence>
<evidence type="ECO:0000313" key="12">
    <source>
        <dbReference type="EMBL" id="RUS70602.1"/>
    </source>
</evidence>
<dbReference type="FunFam" id="3.40.50.300:FF:000335">
    <property type="entry name" value="ATP binding cassette subfamily A member 5"/>
    <property type="match status" value="1"/>
</dbReference>
<dbReference type="SUPFAM" id="SSF52540">
    <property type="entry name" value="P-loop containing nucleoside triphosphate hydrolases"/>
    <property type="match status" value="2"/>
</dbReference>
<dbReference type="GO" id="GO:0005524">
    <property type="term" value="F:ATP binding"/>
    <property type="evidence" value="ECO:0007669"/>
    <property type="project" value="UniProtKB-KW"/>
</dbReference>
<evidence type="ECO:0000256" key="4">
    <source>
        <dbReference type="ARBA" id="ARBA00022692"/>
    </source>
</evidence>
<dbReference type="Gene3D" id="3.40.50.300">
    <property type="entry name" value="P-loop containing nucleotide triphosphate hydrolases"/>
    <property type="match status" value="2"/>
</dbReference>
<evidence type="ECO:0000259" key="11">
    <source>
        <dbReference type="PROSITE" id="PS50893"/>
    </source>
</evidence>
<dbReference type="AlphaFoldDB" id="A0A433SN51"/>
<dbReference type="Pfam" id="PF12698">
    <property type="entry name" value="ABC2_membrane_3"/>
    <property type="match status" value="1"/>
</dbReference>
<keyword evidence="13" id="KW-1185">Reference proteome</keyword>
<gene>
    <name evidence="12" type="ORF">EGW08_021637</name>
</gene>
<dbReference type="SMART" id="SM00382">
    <property type="entry name" value="AAA"/>
    <property type="match status" value="1"/>
</dbReference>
<evidence type="ECO:0000256" key="1">
    <source>
        <dbReference type="ARBA" id="ARBA00004141"/>
    </source>
</evidence>
<feature type="transmembrane region" description="Helical" evidence="10">
    <location>
        <begin position="549"/>
        <end position="571"/>
    </location>
</feature>
<dbReference type="Pfam" id="PF23321">
    <property type="entry name" value="R1_ABCA1"/>
    <property type="match status" value="1"/>
</dbReference>
<feature type="transmembrane region" description="Helical" evidence="10">
    <location>
        <begin position="691"/>
        <end position="719"/>
    </location>
</feature>
<comment type="subcellular location">
    <subcellularLocation>
        <location evidence="1">Membrane</location>
        <topology evidence="1">Multi-pass membrane protein</topology>
    </subcellularLocation>
</comment>
<evidence type="ECO:0000256" key="7">
    <source>
        <dbReference type="ARBA" id="ARBA00022989"/>
    </source>
</evidence>
<dbReference type="InterPro" id="IPR003593">
    <property type="entry name" value="AAA+_ATPase"/>
</dbReference>
<reference evidence="12 13" key="1">
    <citation type="submission" date="2019-01" db="EMBL/GenBank/DDBJ databases">
        <title>A draft genome assembly of the solar-powered sea slug Elysia chlorotica.</title>
        <authorList>
            <person name="Cai H."/>
            <person name="Li Q."/>
            <person name="Fang X."/>
            <person name="Li J."/>
            <person name="Curtis N.E."/>
            <person name="Altenburger A."/>
            <person name="Shibata T."/>
            <person name="Feng M."/>
            <person name="Maeda T."/>
            <person name="Schwartz J.A."/>
            <person name="Shigenobu S."/>
            <person name="Lundholm N."/>
            <person name="Nishiyama T."/>
            <person name="Yang H."/>
            <person name="Hasebe M."/>
            <person name="Li S."/>
            <person name="Pierce S.K."/>
            <person name="Wang J."/>
        </authorList>
    </citation>
    <scope>NUCLEOTIDE SEQUENCE [LARGE SCALE GENOMIC DNA]</scope>
    <source>
        <strain evidence="12">EC2010</strain>
        <tissue evidence="12">Whole organism of an adult</tissue>
    </source>
</reference>
<evidence type="ECO:0000256" key="10">
    <source>
        <dbReference type="SAM" id="Phobius"/>
    </source>
</evidence>
<protein>
    <recommendedName>
        <fullName evidence="11">ABC transporter domain-containing protein</fullName>
    </recommendedName>
</protein>
<dbReference type="GO" id="GO:0016020">
    <property type="term" value="C:membrane"/>
    <property type="evidence" value="ECO:0007669"/>
    <property type="project" value="UniProtKB-SubCell"/>
</dbReference>
<evidence type="ECO:0000256" key="5">
    <source>
        <dbReference type="ARBA" id="ARBA00022741"/>
    </source>
</evidence>
<keyword evidence="8 10" id="KW-0472">Membrane</keyword>
<accession>A0A433SN51</accession>
<dbReference type="GO" id="GO:0140359">
    <property type="term" value="F:ABC-type transporter activity"/>
    <property type="evidence" value="ECO:0007669"/>
    <property type="project" value="InterPro"/>
</dbReference>
<dbReference type="GO" id="GO:0005319">
    <property type="term" value="F:lipid transporter activity"/>
    <property type="evidence" value="ECO:0007669"/>
    <property type="project" value="TreeGrafter"/>
</dbReference>
<feature type="region of interest" description="Disordered" evidence="9">
    <location>
        <begin position="1150"/>
        <end position="1179"/>
    </location>
</feature>
<keyword evidence="3" id="KW-0813">Transport</keyword>
<dbReference type="Gene3D" id="3.60.10.10">
    <property type="entry name" value="Endonuclease/exonuclease/phosphatase"/>
    <property type="match status" value="1"/>
</dbReference>
<evidence type="ECO:0000256" key="8">
    <source>
        <dbReference type="ARBA" id="ARBA00023136"/>
    </source>
</evidence>
<dbReference type="CDD" id="cd03263">
    <property type="entry name" value="ABC_subfamily_A"/>
    <property type="match status" value="1"/>
</dbReference>
<dbReference type="GO" id="GO:0016887">
    <property type="term" value="F:ATP hydrolysis activity"/>
    <property type="evidence" value="ECO:0007669"/>
    <property type="project" value="InterPro"/>
</dbReference>
<dbReference type="InterPro" id="IPR003439">
    <property type="entry name" value="ABC_transporter-like_ATP-bd"/>
</dbReference>
<dbReference type="PANTHER" id="PTHR19229:SF209">
    <property type="entry name" value="ATP-BINDING CASSETTE SUB-FAMILY A MEMBER 5 ISOFORM X1"/>
    <property type="match status" value="1"/>
</dbReference>
<dbReference type="InterPro" id="IPR036691">
    <property type="entry name" value="Endo/exonu/phosph_ase_sf"/>
</dbReference>
<keyword evidence="6" id="KW-0067">ATP-binding</keyword>